<accession>A0A3N5ZBQ7</accession>
<dbReference type="OrthoDB" id="1188513at2"/>
<keyword evidence="2" id="KW-1185">Reference proteome</keyword>
<comment type="caution">
    <text evidence="1">The sequence shown here is derived from an EMBL/GenBank/DDBJ whole genome shotgun (WGS) entry which is preliminary data.</text>
</comment>
<evidence type="ECO:0008006" key="3">
    <source>
        <dbReference type="Google" id="ProtNLM"/>
    </source>
</evidence>
<organism evidence="1 2">
    <name type="scientific">Alteromonas sediminis</name>
    <dbReference type="NCBI Taxonomy" id="2259342"/>
    <lineage>
        <taxon>Bacteria</taxon>
        <taxon>Pseudomonadati</taxon>
        <taxon>Pseudomonadota</taxon>
        <taxon>Gammaproteobacteria</taxon>
        <taxon>Alteromonadales</taxon>
        <taxon>Alteromonadaceae</taxon>
        <taxon>Alteromonas/Salinimonas group</taxon>
        <taxon>Alteromonas</taxon>
    </lineage>
</organism>
<proteinExistence type="predicted"/>
<gene>
    <name evidence="1" type="ORF">DRW07_02205</name>
</gene>
<sequence length="409" mass="46759">MGAIAGAFSLSASADVTFSGEFGVQQRYYLQDALYPTQPRAQGSLFLQPSLYTEWNEGYDSLVFTPFVRLDQEDSERSHADIRELLWLHAADNWELRVGIGKVFWGQTESLHLVDIINQTDAVESVDGEDKLGQPMVSYTWLHEYGSLSAYVLPYFRERTFSGLEGRLRPPVPVNTDKPLFESDDEESNVDFALRWQQSINSWEVGVSFFHGTNREPELIGTLNEMGEQELLPFYRQINQVGIDVLNVSGDWLWKFEAIYRAAETDNAISPAMGVPLTPESEAIDYFAAVGGFEYTLVGFMETTYDLGILMEYQYDERDNNFFAPAQNDLMLGVRWALNDQDSTEVLVALIQDLDDTNSRGGFIEASSRMTQNWRWTLEGYFFAAEDPLKPLYFVRQDDHIQFGVEYFF</sequence>
<dbReference type="Proteomes" id="UP000275281">
    <property type="component" value="Unassembled WGS sequence"/>
</dbReference>
<dbReference type="EMBL" id="RPOK01000001">
    <property type="protein sequence ID" value="RPJ68824.1"/>
    <property type="molecule type" value="Genomic_DNA"/>
</dbReference>
<name>A0A3N5ZBQ7_9ALTE</name>
<protein>
    <recommendedName>
        <fullName evidence="3">TonB-dependent receptor</fullName>
    </recommendedName>
</protein>
<evidence type="ECO:0000313" key="1">
    <source>
        <dbReference type="EMBL" id="RPJ68824.1"/>
    </source>
</evidence>
<dbReference type="AlphaFoldDB" id="A0A3N5ZBQ7"/>
<evidence type="ECO:0000313" key="2">
    <source>
        <dbReference type="Proteomes" id="UP000275281"/>
    </source>
</evidence>
<reference evidence="1 2" key="1">
    <citation type="submission" date="2018-11" db="EMBL/GenBank/DDBJ databases">
        <authorList>
            <person name="Ye M.-Q."/>
            <person name="Du Z.-J."/>
        </authorList>
    </citation>
    <scope>NUCLEOTIDE SEQUENCE [LARGE SCALE GENOMIC DNA]</scope>
    <source>
        <strain evidence="1 2">U0105</strain>
    </source>
</reference>